<evidence type="ECO:0000313" key="2">
    <source>
        <dbReference type="Proteomes" id="UP000238479"/>
    </source>
</evidence>
<dbReference type="InterPro" id="IPR046960">
    <property type="entry name" value="PPR_At4g14850-like_plant"/>
</dbReference>
<dbReference type="Proteomes" id="UP000238479">
    <property type="component" value="Chromosome 2"/>
</dbReference>
<dbReference type="PANTHER" id="PTHR47926:SF427">
    <property type="entry name" value="TETRATRICOPEPTIDE-LIKE HELICAL DOMAIN SUPERFAMILY"/>
    <property type="match status" value="1"/>
</dbReference>
<dbReference type="STRING" id="74649.A0A2P6RTA0"/>
<gene>
    <name evidence="1" type="ORF">RchiOBHm_Chr2g0124091</name>
</gene>
<dbReference type="GO" id="GO:0009451">
    <property type="term" value="P:RNA modification"/>
    <property type="evidence" value="ECO:0007669"/>
    <property type="project" value="InterPro"/>
</dbReference>
<dbReference type="GO" id="GO:0003723">
    <property type="term" value="F:RNA binding"/>
    <property type="evidence" value="ECO:0007669"/>
    <property type="project" value="InterPro"/>
</dbReference>
<organism evidence="1 2">
    <name type="scientific">Rosa chinensis</name>
    <name type="common">China rose</name>
    <dbReference type="NCBI Taxonomy" id="74649"/>
    <lineage>
        <taxon>Eukaryota</taxon>
        <taxon>Viridiplantae</taxon>
        <taxon>Streptophyta</taxon>
        <taxon>Embryophyta</taxon>
        <taxon>Tracheophyta</taxon>
        <taxon>Spermatophyta</taxon>
        <taxon>Magnoliopsida</taxon>
        <taxon>eudicotyledons</taxon>
        <taxon>Gunneridae</taxon>
        <taxon>Pentapetalae</taxon>
        <taxon>rosids</taxon>
        <taxon>fabids</taxon>
        <taxon>Rosales</taxon>
        <taxon>Rosaceae</taxon>
        <taxon>Rosoideae</taxon>
        <taxon>Rosoideae incertae sedis</taxon>
        <taxon>Rosa</taxon>
    </lineage>
</organism>
<evidence type="ECO:0000313" key="1">
    <source>
        <dbReference type="EMBL" id="PRQ49632.1"/>
    </source>
</evidence>
<name>A0A2P6RTA0_ROSCH</name>
<evidence type="ECO:0008006" key="3">
    <source>
        <dbReference type="Google" id="ProtNLM"/>
    </source>
</evidence>
<keyword evidence="2" id="KW-1185">Reference proteome</keyword>
<dbReference type="EMBL" id="PDCK01000040">
    <property type="protein sequence ID" value="PRQ49632.1"/>
    <property type="molecule type" value="Genomic_DNA"/>
</dbReference>
<dbReference type="PANTHER" id="PTHR47926">
    <property type="entry name" value="PENTATRICOPEPTIDE REPEAT-CONTAINING PROTEIN"/>
    <property type="match status" value="1"/>
</dbReference>
<protein>
    <recommendedName>
        <fullName evidence="3">Pentatricopeptide</fullName>
    </recommendedName>
</protein>
<comment type="caution">
    <text evidence="1">The sequence shown here is derived from an EMBL/GenBank/DDBJ whole genome shotgun (WGS) entry which is preliminary data.</text>
</comment>
<dbReference type="Gramene" id="PRQ49632">
    <property type="protein sequence ID" value="PRQ49632"/>
    <property type="gene ID" value="RchiOBHm_Chr2g0124091"/>
</dbReference>
<accession>A0A2P6RTA0</accession>
<reference evidence="1 2" key="1">
    <citation type="journal article" date="2018" name="Nat. Genet.">
        <title>The Rosa genome provides new insights in the design of modern roses.</title>
        <authorList>
            <person name="Bendahmane M."/>
        </authorList>
    </citation>
    <scope>NUCLEOTIDE SEQUENCE [LARGE SCALE GENOMIC DNA]</scope>
    <source>
        <strain evidence="2">cv. Old Blush</strain>
    </source>
</reference>
<proteinExistence type="predicted"/>
<sequence length="58" mass="6354">MPIAPDANIWGSLLGACQIHGNIKLASWAAKCKLKPDHCGYYTLLAYMYVQKQGDGKT</sequence>
<dbReference type="AlphaFoldDB" id="A0A2P6RTA0"/>